<feature type="transmembrane region" description="Helical" evidence="1">
    <location>
        <begin position="290"/>
        <end position="311"/>
    </location>
</feature>
<dbReference type="PANTHER" id="PTHR35270:SF2">
    <property type="entry name" value="FUSELESS, ISOFORM A"/>
    <property type="match status" value="1"/>
</dbReference>
<feature type="transmembrane region" description="Helical" evidence="1">
    <location>
        <begin position="170"/>
        <end position="192"/>
    </location>
</feature>
<dbReference type="EMBL" id="JASAOG010000007">
    <property type="protein sequence ID" value="KAK0067412.1"/>
    <property type="molecule type" value="Genomic_DNA"/>
</dbReference>
<feature type="transmembrane region" description="Helical" evidence="1">
    <location>
        <begin position="115"/>
        <end position="135"/>
    </location>
</feature>
<feature type="transmembrane region" description="Helical" evidence="1">
    <location>
        <begin position="81"/>
        <end position="100"/>
    </location>
</feature>
<dbReference type="InterPro" id="IPR032751">
    <property type="entry name" value="Fuseless"/>
</dbReference>
<accession>A0AAD8FJL9</accession>
<feature type="transmembrane region" description="Helical" evidence="1">
    <location>
        <begin position="52"/>
        <end position="69"/>
    </location>
</feature>
<dbReference type="Pfam" id="PF15993">
    <property type="entry name" value="Fuseless"/>
    <property type="match status" value="1"/>
</dbReference>
<keyword evidence="1" id="KW-0812">Transmembrane</keyword>
<dbReference type="AlphaFoldDB" id="A0AAD8FJL9"/>
<evidence type="ECO:0000313" key="2">
    <source>
        <dbReference type="EMBL" id="KAK0067412.1"/>
    </source>
</evidence>
<feature type="transmembrane region" description="Helical" evidence="1">
    <location>
        <begin position="245"/>
        <end position="270"/>
    </location>
</feature>
<reference evidence="2" key="2">
    <citation type="submission" date="2023-04" db="EMBL/GenBank/DDBJ databases">
        <authorList>
            <person name="Bu L."/>
            <person name="Lu L."/>
            <person name="Laidemitt M.R."/>
            <person name="Zhang S.M."/>
            <person name="Mutuku M."/>
            <person name="Mkoji G."/>
            <person name="Steinauer M."/>
            <person name="Loker E.S."/>
        </authorList>
    </citation>
    <scope>NUCLEOTIDE SEQUENCE</scope>
    <source>
        <strain evidence="2">KasaAsao</strain>
        <tissue evidence="2">Whole Snail</tissue>
    </source>
</reference>
<keyword evidence="1" id="KW-0472">Membrane</keyword>
<feature type="transmembrane region" description="Helical" evidence="1">
    <location>
        <begin position="12"/>
        <end position="32"/>
    </location>
</feature>
<sequence>MTDYSVPTLLDRLLNFTLAYLWVGPLVTVYWYNSWSLPENYLFPSHPVTSSWISGAIGYTIFFLGYLLQDLMSAFTVRQNKLVQCVILEVYTYVMCWGNVNQWRCVWVLLDEYTGVFLLNAALTTVFASLLLLLLRAHRTIASTPSTVRMDIPVKDHFKMNTLFDISGDYWFKAADAIFTAIFVDSVGIAVWRGVWEVMDLALTPDDKTMSGVWSLVISYSLAILLFLTQNLVKKISIHLETRHWLVALAFEDCVTLLHSTVTVCHWRGFWTLMSIYLPFKPLSHWVCHIGSFTLLAIGMAATSIPVLGLMRDGRLQKGEGVVFDNFYFTHMKKVAGHDQISHGNICEYPKTCRNNGTCSPLPPIMFEHSNMNVAPRVTMVTCENRYPKDLSSKEPKMLSCF</sequence>
<dbReference type="PANTHER" id="PTHR35270">
    <property type="entry name" value="FUSELESS, ISOFORM A"/>
    <property type="match status" value="1"/>
</dbReference>
<proteinExistence type="predicted"/>
<protein>
    <submittedName>
        <fullName evidence="2">Uncharacterized protein</fullName>
    </submittedName>
</protein>
<keyword evidence="1" id="KW-1133">Transmembrane helix</keyword>
<evidence type="ECO:0000313" key="3">
    <source>
        <dbReference type="Proteomes" id="UP001233172"/>
    </source>
</evidence>
<comment type="caution">
    <text evidence="2">The sequence shown here is derived from an EMBL/GenBank/DDBJ whole genome shotgun (WGS) entry which is preliminary data.</text>
</comment>
<reference evidence="2" key="1">
    <citation type="journal article" date="2023" name="PLoS Negl. Trop. Dis.">
        <title>A genome sequence for Biomphalaria pfeifferi, the major vector snail for the human-infecting parasite Schistosoma mansoni.</title>
        <authorList>
            <person name="Bu L."/>
            <person name="Lu L."/>
            <person name="Laidemitt M.R."/>
            <person name="Zhang S.M."/>
            <person name="Mutuku M."/>
            <person name="Mkoji G."/>
            <person name="Steinauer M."/>
            <person name="Loker E.S."/>
        </authorList>
    </citation>
    <scope>NUCLEOTIDE SEQUENCE</scope>
    <source>
        <strain evidence="2">KasaAsao</strain>
    </source>
</reference>
<gene>
    <name evidence="2" type="ORF">Bpfe_002919</name>
</gene>
<feature type="transmembrane region" description="Helical" evidence="1">
    <location>
        <begin position="212"/>
        <end position="233"/>
    </location>
</feature>
<dbReference type="Proteomes" id="UP001233172">
    <property type="component" value="Unassembled WGS sequence"/>
</dbReference>
<name>A0AAD8FJL9_BIOPF</name>
<organism evidence="2 3">
    <name type="scientific">Biomphalaria pfeifferi</name>
    <name type="common">Bloodfluke planorb</name>
    <name type="synonym">Freshwater snail</name>
    <dbReference type="NCBI Taxonomy" id="112525"/>
    <lineage>
        <taxon>Eukaryota</taxon>
        <taxon>Metazoa</taxon>
        <taxon>Spiralia</taxon>
        <taxon>Lophotrochozoa</taxon>
        <taxon>Mollusca</taxon>
        <taxon>Gastropoda</taxon>
        <taxon>Heterobranchia</taxon>
        <taxon>Euthyneura</taxon>
        <taxon>Panpulmonata</taxon>
        <taxon>Hygrophila</taxon>
        <taxon>Lymnaeoidea</taxon>
        <taxon>Planorbidae</taxon>
        <taxon>Biomphalaria</taxon>
    </lineage>
</organism>
<evidence type="ECO:0000256" key="1">
    <source>
        <dbReference type="SAM" id="Phobius"/>
    </source>
</evidence>
<keyword evidence="3" id="KW-1185">Reference proteome</keyword>